<reference evidence="4" key="1">
    <citation type="submission" date="2007-07" db="EMBL/GenBank/DDBJ databases">
        <title>Complete genome sequence of Campylobacter hominis ATCC BAA-381, a commensal isolated from the human gastrointestinal tract.</title>
        <authorList>
            <person name="Fouts D.E."/>
            <person name="Mongodin E.F."/>
            <person name="Puiu D."/>
            <person name="Sebastian Y."/>
            <person name="Miller W.G."/>
            <person name="Mandrell R.E."/>
            <person name="Nelson K.E."/>
        </authorList>
    </citation>
    <scope>NUCLEOTIDE SEQUENCE [LARGE SCALE GENOMIC DNA]</scope>
    <source>
        <strain evidence="4">ATCC BAA-381 / LMG 19568 / NCTC 13146 / CH001A</strain>
    </source>
</reference>
<evidence type="ECO:0000259" key="2">
    <source>
        <dbReference type="Pfam" id="PF13477"/>
    </source>
</evidence>
<dbReference type="STRING" id="360107.CHAB381_0953"/>
<dbReference type="CAZy" id="GT4">
    <property type="family name" value="Glycosyltransferase Family 4"/>
</dbReference>
<dbReference type="CDD" id="cd03808">
    <property type="entry name" value="GT4_CapM-like"/>
    <property type="match status" value="1"/>
</dbReference>
<dbReference type="HOGENOM" id="CLU_009583_8_1_7"/>
<feature type="domain" description="Glycosyl transferase family 1" evidence="1">
    <location>
        <begin position="186"/>
        <end position="347"/>
    </location>
</feature>
<gene>
    <name evidence="3" type="ordered locus">CHAB381_0953</name>
</gene>
<accession>A7I1X3</accession>
<dbReference type="KEGG" id="cha:CHAB381_0953"/>
<evidence type="ECO:0000259" key="1">
    <source>
        <dbReference type="Pfam" id="PF00534"/>
    </source>
</evidence>
<dbReference type="AlphaFoldDB" id="A7I1X3"/>
<keyword evidence="4" id="KW-1185">Reference proteome</keyword>
<dbReference type="OrthoDB" id="9775208at2"/>
<dbReference type="eggNOG" id="COG0438">
    <property type="taxonomic scope" value="Bacteria"/>
</dbReference>
<dbReference type="RefSeq" id="WP_012108807.1">
    <property type="nucleotide sequence ID" value="NC_009714.1"/>
</dbReference>
<dbReference type="InterPro" id="IPR001296">
    <property type="entry name" value="Glyco_trans_1"/>
</dbReference>
<dbReference type="EMBL" id="CP000776">
    <property type="protein sequence ID" value="ABS51037.1"/>
    <property type="molecule type" value="Genomic_DNA"/>
</dbReference>
<dbReference type="InterPro" id="IPR028098">
    <property type="entry name" value="Glyco_trans_4-like_N"/>
</dbReference>
<proteinExistence type="predicted"/>
<dbReference type="Pfam" id="PF13477">
    <property type="entry name" value="Glyco_trans_4_2"/>
    <property type="match status" value="1"/>
</dbReference>
<keyword evidence="3" id="KW-0808">Transferase</keyword>
<dbReference type="Gene3D" id="3.40.50.2000">
    <property type="entry name" value="Glycogen Phosphorylase B"/>
    <property type="match status" value="2"/>
</dbReference>
<feature type="domain" description="Glycosyltransferase subfamily 4-like N-terminal" evidence="2">
    <location>
        <begin position="4"/>
        <end position="143"/>
    </location>
</feature>
<dbReference type="PANTHER" id="PTHR45947">
    <property type="entry name" value="SULFOQUINOVOSYL TRANSFERASE SQD2"/>
    <property type="match status" value="1"/>
</dbReference>
<keyword evidence="3" id="KW-0328">Glycosyltransferase</keyword>
<evidence type="ECO:0000313" key="4">
    <source>
        <dbReference type="Proteomes" id="UP000002407"/>
    </source>
</evidence>
<protein>
    <submittedName>
        <fullName evidence="3">Galactosyltransferase</fullName>
    </submittedName>
</protein>
<dbReference type="PANTHER" id="PTHR45947:SF3">
    <property type="entry name" value="SULFOQUINOVOSYL TRANSFERASE SQD2"/>
    <property type="match status" value="1"/>
</dbReference>
<dbReference type="Proteomes" id="UP000002407">
    <property type="component" value="Chromosome"/>
</dbReference>
<organism evidence="3 4">
    <name type="scientific">Campylobacter hominis (strain ATCC BAA-381 / DSM 21671 / CCUG 45161 / LMG 19568 / NCTC 13146 / CH001A)</name>
    <dbReference type="NCBI Taxonomy" id="360107"/>
    <lineage>
        <taxon>Bacteria</taxon>
        <taxon>Pseudomonadati</taxon>
        <taxon>Campylobacterota</taxon>
        <taxon>Epsilonproteobacteria</taxon>
        <taxon>Campylobacterales</taxon>
        <taxon>Campylobacteraceae</taxon>
        <taxon>Campylobacter</taxon>
    </lineage>
</organism>
<sequence>MARIGFLSHADMSLYFFRAPIMRELKKRGHEVFAIAPKGDYSEILAREFNSITYELDKASVNPLKVLKNSHNLARNLADLHLDMLQTSAHKSNVFGTFAAKKAGIPVVINLVEGLGSFYIDTDLKSKIIKFVLEKLYKKAFKLSNGCIFVNDSNPGYMFSRGLISKEKIFRIKSVGVDLIKFDESKYQKLDFGGKKVVLMMGRALWHKGIREFYKAAEILKERKDCVFVFVGDIFEGNRSSADENFLKNKTVKWLGWRNDVCELYKSADIFVLPSYKEGFPRTVLEAMAMKIPCIVSDCEGSVEAVKDGETGLICKMKNAKDLADKITRLLDDENLAKNLAKNAYERVVKEFDERIIAKKYIEVYGKFIDV</sequence>
<dbReference type="GO" id="GO:0016757">
    <property type="term" value="F:glycosyltransferase activity"/>
    <property type="evidence" value="ECO:0007669"/>
    <property type="project" value="UniProtKB-KW"/>
</dbReference>
<name>A7I1X3_CAMHC</name>
<dbReference type="SUPFAM" id="SSF53756">
    <property type="entry name" value="UDP-Glycosyltransferase/glycogen phosphorylase"/>
    <property type="match status" value="1"/>
</dbReference>
<evidence type="ECO:0000313" key="3">
    <source>
        <dbReference type="EMBL" id="ABS51037.1"/>
    </source>
</evidence>
<dbReference type="InterPro" id="IPR050194">
    <property type="entry name" value="Glycosyltransferase_grp1"/>
</dbReference>
<dbReference type="Pfam" id="PF00534">
    <property type="entry name" value="Glycos_transf_1"/>
    <property type="match status" value="1"/>
</dbReference>